<evidence type="ECO:0000256" key="8">
    <source>
        <dbReference type="ARBA" id="ARBA00047973"/>
    </source>
</evidence>
<comment type="cofactor">
    <cofactor evidence="2 10">
        <name>a divalent metal cation</name>
        <dbReference type="ChEBI" id="CHEBI:60240"/>
    </cofactor>
</comment>
<name>A0A1M6DVP8_9FLAO</name>
<feature type="binding site" evidence="9">
    <location>
        <position position="97"/>
    </location>
    <ligand>
        <name>substrate</name>
    </ligand>
</feature>
<organism evidence="11 12">
    <name type="scientific">Aquimarina spongiae</name>
    <dbReference type="NCBI Taxonomy" id="570521"/>
    <lineage>
        <taxon>Bacteria</taxon>
        <taxon>Pseudomonadati</taxon>
        <taxon>Bacteroidota</taxon>
        <taxon>Flavobacteriia</taxon>
        <taxon>Flavobacteriales</taxon>
        <taxon>Flavobacteriaceae</taxon>
        <taxon>Aquimarina</taxon>
    </lineage>
</organism>
<dbReference type="PANTHER" id="PTHR33254:SF4">
    <property type="entry name" value="4-HYDROXY-4-METHYL-2-OXOGLUTARATE ALDOLASE 3-RELATED"/>
    <property type="match status" value="1"/>
</dbReference>
<evidence type="ECO:0000313" key="11">
    <source>
        <dbReference type="EMBL" id="SHI77098.1"/>
    </source>
</evidence>
<dbReference type="AlphaFoldDB" id="A0A1M6DVP8"/>
<dbReference type="EC" id="4.1.1.112" evidence="10"/>
<reference evidence="12" key="1">
    <citation type="submission" date="2016-11" db="EMBL/GenBank/DDBJ databases">
        <authorList>
            <person name="Varghese N."/>
            <person name="Submissions S."/>
        </authorList>
    </citation>
    <scope>NUCLEOTIDE SEQUENCE [LARGE SCALE GENOMIC DNA]</scope>
    <source>
        <strain evidence="12">DSM 22623</strain>
    </source>
</reference>
<dbReference type="NCBIfam" id="NF009134">
    <property type="entry name" value="PRK12487.1"/>
    <property type="match status" value="1"/>
</dbReference>
<evidence type="ECO:0000256" key="1">
    <source>
        <dbReference type="ARBA" id="ARBA00001342"/>
    </source>
</evidence>
<evidence type="ECO:0000256" key="10">
    <source>
        <dbReference type="RuleBase" id="RU004338"/>
    </source>
</evidence>
<evidence type="ECO:0000256" key="3">
    <source>
        <dbReference type="ARBA" id="ARBA00008621"/>
    </source>
</evidence>
<dbReference type="PANTHER" id="PTHR33254">
    <property type="entry name" value="4-HYDROXY-4-METHYL-2-OXOGLUTARATE ALDOLASE 3-RELATED"/>
    <property type="match status" value="1"/>
</dbReference>
<dbReference type="SUPFAM" id="SSF89562">
    <property type="entry name" value="RraA-like"/>
    <property type="match status" value="1"/>
</dbReference>
<dbReference type="RefSeq" id="WP_073315406.1">
    <property type="nucleotide sequence ID" value="NZ_FQYP01000003.1"/>
</dbReference>
<dbReference type="STRING" id="570521.SAMN04488508_10333"/>
<dbReference type="InterPro" id="IPR036704">
    <property type="entry name" value="RraA/RraA-like_sf"/>
</dbReference>
<keyword evidence="5 9" id="KW-0479">Metal-binding</keyword>
<comment type="similarity">
    <text evidence="3 10">Belongs to the class II aldolase/RraA-like family.</text>
</comment>
<proteinExistence type="inferred from homology"/>
<evidence type="ECO:0000256" key="2">
    <source>
        <dbReference type="ARBA" id="ARBA00001968"/>
    </source>
</evidence>
<comment type="cofactor">
    <cofactor evidence="9">
        <name>Mg(2+)</name>
        <dbReference type="ChEBI" id="CHEBI:18420"/>
    </cofactor>
</comment>
<keyword evidence="6 10" id="KW-0456">Lyase</keyword>
<dbReference type="GO" id="GO:0008948">
    <property type="term" value="F:oxaloacetate decarboxylase activity"/>
    <property type="evidence" value="ECO:0007669"/>
    <property type="project" value="UniProtKB-EC"/>
</dbReference>
<dbReference type="Gene3D" id="3.50.30.40">
    <property type="entry name" value="Ribonuclease E inhibitor RraA/RraA-like"/>
    <property type="match status" value="1"/>
</dbReference>
<dbReference type="Pfam" id="PF03737">
    <property type="entry name" value="RraA-like"/>
    <property type="match status" value="1"/>
</dbReference>
<dbReference type="GO" id="GO:0047443">
    <property type="term" value="F:4-hydroxy-4-methyl-2-oxoglutarate aldolase activity"/>
    <property type="evidence" value="ECO:0007669"/>
    <property type="project" value="UniProtKB-EC"/>
</dbReference>
<comment type="function">
    <text evidence="7 10">Catalyzes the aldol cleavage of 4-hydroxy-4-methyl-2-oxoglutarate (HMG) into 2 molecules of pyruvate. Also contains a secondary oxaloacetate (OAA) decarboxylase activity due to the common pyruvate enolate transition state formed following C-C bond cleavage in the retro-aldol and decarboxylation reactions.</text>
</comment>
<dbReference type="EMBL" id="FQYP01000003">
    <property type="protein sequence ID" value="SHI77098.1"/>
    <property type="molecule type" value="Genomic_DNA"/>
</dbReference>
<evidence type="ECO:0000256" key="5">
    <source>
        <dbReference type="ARBA" id="ARBA00022723"/>
    </source>
</evidence>
<evidence type="ECO:0000256" key="9">
    <source>
        <dbReference type="PIRSR" id="PIRSR605493-1"/>
    </source>
</evidence>
<sequence>MEIITADLWDQHAERLTLLNVDFKHFGKKESFAGEVVTLKVYEDNTYVRKMLENDGSGKVLVIDGGGSRRCALVGDNIAKLAIDNHWEGILVYGCIRDSKEINTMDVGIKAIGTCPVKSVKRNVGVLGEELIIEGTRIKNAHYVYADLDGVLLSSEKLVNNI</sequence>
<accession>A0A1M6DVP8</accession>
<gene>
    <name evidence="11" type="ORF">SAMN04488508_10333</name>
</gene>
<dbReference type="CDD" id="cd16841">
    <property type="entry name" value="RraA_family"/>
    <property type="match status" value="1"/>
</dbReference>
<dbReference type="GO" id="GO:0046872">
    <property type="term" value="F:metal ion binding"/>
    <property type="evidence" value="ECO:0007669"/>
    <property type="project" value="UniProtKB-KW"/>
</dbReference>
<dbReference type="GO" id="GO:0008428">
    <property type="term" value="F:ribonuclease inhibitor activity"/>
    <property type="evidence" value="ECO:0007669"/>
    <property type="project" value="InterPro"/>
</dbReference>
<dbReference type="NCBIfam" id="TIGR01935">
    <property type="entry name" value="NOT-MenG"/>
    <property type="match status" value="1"/>
</dbReference>
<protein>
    <recommendedName>
        <fullName evidence="10">4-hydroxy-4-methyl-2-oxoglutarate aldolase</fullName>
        <shortName evidence="10">HMG aldolase</shortName>
        <ecNumber evidence="10">4.1.1.112</ecNumber>
        <ecNumber evidence="10">4.1.3.17</ecNumber>
    </recommendedName>
    <alternativeName>
        <fullName evidence="10">Oxaloacetate decarboxylase</fullName>
    </alternativeName>
</protein>
<dbReference type="InterPro" id="IPR005493">
    <property type="entry name" value="RraA/RraA-like"/>
</dbReference>
<feature type="binding site" evidence="9">
    <location>
        <position position="98"/>
    </location>
    <ligand>
        <name>Mg(2+)</name>
        <dbReference type="ChEBI" id="CHEBI:18420"/>
    </ligand>
</feature>
<dbReference type="InterPro" id="IPR010203">
    <property type="entry name" value="RraA"/>
</dbReference>
<dbReference type="OrthoDB" id="9784786at2"/>
<dbReference type="NCBIfam" id="NF006875">
    <property type="entry name" value="PRK09372.1"/>
    <property type="match status" value="1"/>
</dbReference>
<feature type="binding site" evidence="9">
    <location>
        <begin position="75"/>
        <end position="78"/>
    </location>
    <ligand>
        <name>substrate</name>
    </ligand>
</feature>
<evidence type="ECO:0000256" key="4">
    <source>
        <dbReference type="ARBA" id="ARBA00011233"/>
    </source>
</evidence>
<comment type="catalytic activity">
    <reaction evidence="1 10">
        <text>4-hydroxy-4-methyl-2-oxoglutarate = 2 pyruvate</text>
        <dbReference type="Rhea" id="RHEA:22748"/>
        <dbReference type="ChEBI" id="CHEBI:15361"/>
        <dbReference type="ChEBI" id="CHEBI:58276"/>
        <dbReference type="EC" id="4.1.3.17"/>
    </reaction>
</comment>
<comment type="subunit">
    <text evidence="4 10">Homotrimer.</text>
</comment>
<evidence type="ECO:0000256" key="7">
    <source>
        <dbReference type="ARBA" id="ARBA00025046"/>
    </source>
</evidence>
<dbReference type="Proteomes" id="UP000184432">
    <property type="component" value="Unassembled WGS sequence"/>
</dbReference>
<dbReference type="EC" id="4.1.3.17" evidence="10"/>
<evidence type="ECO:0000313" key="12">
    <source>
        <dbReference type="Proteomes" id="UP000184432"/>
    </source>
</evidence>
<comment type="catalytic activity">
    <reaction evidence="8 10">
        <text>oxaloacetate + H(+) = pyruvate + CO2</text>
        <dbReference type="Rhea" id="RHEA:15641"/>
        <dbReference type="ChEBI" id="CHEBI:15361"/>
        <dbReference type="ChEBI" id="CHEBI:15378"/>
        <dbReference type="ChEBI" id="CHEBI:16452"/>
        <dbReference type="ChEBI" id="CHEBI:16526"/>
        <dbReference type="EC" id="4.1.1.112"/>
    </reaction>
</comment>
<keyword evidence="9" id="KW-0460">Magnesium</keyword>
<keyword evidence="12" id="KW-1185">Reference proteome</keyword>
<evidence type="ECO:0000256" key="6">
    <source>
        <dbReference type="ARBA" id="ARBA00023239"/>
    </source>
</evidence>
<dbReference type="GO" id="GO:0051252">
    <property type="term" value="P:regulation of RNA metabolic process"/>
    <property type="evidence" value="ECO:0007669"/>
    <property type="project" value="InterPro"/>
</dbReference>